<dbReference type="EMBL" id="CAXKWB010000799">
    <property type="protein sequence ID" value="CAL4062269.1"/>
    <property type="molecule type" value="Genomic_DNA"/>
</dbReference>
<evidence type="ECO:0000313" key="3">
    <source>
        <dbReference type="EMBL" id="CAL4062269.1"/>
    </source>
</evidence>
<dbReference type="Proteomes" id="UP001497623">
    <property type="component" value="Unassembled WGS sequence"/>
</dbReference>
<gene>
    <name evidence="3" type="ORF">MNOR_LOCUS2568</name>
</gene>
<accession>A0AAV2PQH6</accession>
<keyword evidence="1" id="KW-0472">Membrane</keyword>
<name>A0AAV2PQH6_MEGNR</name>
<proteinExistence type="predicted"/>
<feature type="signal peptide" evidence="2">
    <location>
        <begin position="1"/>
        <end position="20"/>
    </location>
</feature>
<keyword evidence="4" id="KW-1185">Reference proteome</keyword>
<evidence type="ECO:0000256" key="2">
    <source>
        <dbReference type="SAM" id="SignalP"/>
    </source>
</evidence>
<sequence>MQWWHVGVLWACVCTVGVQGLTEEIEITPSNTNGFEIGELSTLQFVVMMLIFLKLVTLYAIGVLPFEVDLGGGLPPALSNRRKGVKPRPQDSHYHSLYHQEQSSYSTTNRAMSWSSSYFLDCPLQFVCDVDFWANQEHDGFMESLIAGWFKNPNHTWTHPDATAFGGRGTCREMYPCPFDVQEAIGITIPGTQNLQSLDSEDLDLSSFF</sequence>
<evidence type="ECO:0000256" key="1">
    <source>
        <dbReference type="SAM" id="Phobius"/>
    </source>
</evidence>
<evidence type="ECO:0000313" key="4">
    <source>
        <dbReference type="Proteomes" id="UP001497623"/>
    </source>
</evidence>
<organism evidence="3 4">
    <name type="scientific">Meganyctiphanes norvegica</name>
    <name type="common">Northern krill</name>
    <name type="synonym">Thysanopoda norvegica</name>
    <dbReference type="NCBI Taxonomy" id="48144"/>
    <lineage>
        <taxon>Eukaryota</taxon>
        <taxon>Metazoa</taxon>
        <taxon>Ecdysozoa</taxon>
        <taxon>Arthropoda</taxon>
        <taxon>Crustacea</taxon>
        <taxon>Multicrustacea</taxon>
        <taxon>Malacostraca</taxon>
        <taxon>Eumalacostraca</taxon>
        <taxon>Eucarida</taxon>
        <taxon>Euphausiacea</taxon>
        <taxon>Euphausiidae</taxon>
        <taxon>Meganyctiphanes</taxon>
    </lineage>
</organism>
<reference evidence="3 4" key="1">
    <citation type="submission" date="2024-05" db="EMBL/GenBank/DDBJ databases">
        <authorList>
            <person name="Wallberg A."/>
        </authorList>
    </citation>
    <scope>NUCLEOTIDE SEQUENCE [LARGE SCALE GENOMIC DNA]</scope>
</reference>
<keyword evidence="1" id="KW-1133">Transmembrane helix</keyword>
<feature type="transmembrane region" description="Helical" evidence="1">
    <location>
        <begin position="44"/>
        <end position="66"/>
    </location>
</feature>
<keyword evidence="2" id="KW-0732">Signal</keyword>
<protein>
    <submittedName>
        <fullName evidence="3">Uncharacterized protein</fullName>
    </submittedName>
</protein>
<feature type="chain" id="PRO_5043774580" evidence="2">
    <location>
        <begin position="21"/>
        <end position="209"/>
    </location>
</feature>
<comment type="caution">
    <text evidence="3">The sequence shown here is derived from an EMBL/GenBank/DDBJ whole genome shotgun (WGS) entry which is preliminary data.</text>
</comment>
<keyword evidence="1" id="KW-0812">Transmembrane</keyword>
<dbReference type="AlphaFoldDB" id="A0AAV2PQH6"/>